<dbReference type="SMART" id="SM00487">
    <property type="entry name" value="DEXDc"/>
    <property type="match status" value="1"/>
</dbReference>
<feature type="domain" description="Helicase C-terminal" evidence="3">
    <location>
        <begin position="806"/>
        <end position="963"/>
    </location>
</feature>
<dbReference type="SUPFAM" id="SSF52540">
    <property type="entry name" value="P-loop containing nucleoside triphosphate hydrolases"/>
    <property type="match status" value="2"/>
</dbReference>
<dbReference type="InterPro" id="IPR000330">
    <property type="entry name" value="SNF2_N"/>
</dbReference>
<keyword evidence="1" id="KW-0378">Hydrolase</keyword>
<evidence type="ECO:0000259" key="2">
    <source>
        <dbReference type="PROSITE" id="PS51192"/>
    </source>
</evidence>
<dbReference type="InterPro" id="IPR001650">
    <property type="entry name" value="Helicase_C-like"/>
</dbReference>
<dbReference type="PROSITE" id="PS51194">
    <property type="entry name" value="HELICASE_CTER"/>
    <property type="match status" value="1"/>
</dbReference>
<feature type="domain" description="Helicase ATP-binding" evidence="2">
    <location>
        <begin position="504"/>
        <end position="684"/>
    </location>
</feature>
<dbReference type="CDD" id="cd18793">
    <property type="entry name" value="SF2_C_SNF"/>
    <property type="match status" value="1"/>
</dbReference>
<comment type="caution">
    <text evidence="4">The sequence shown here is derived from an EMBL/GenBank/DDBJ whole genome shotgun (WGS) entry which is preliminary data.</text>
</comment>
<keyword evidence="4" id="KW-0808">Transferase</keyword>
<name>A0ABU1RZ88_9FLAO</name>
<gene>
    <name evidence="4" type="ORF">J2W95_000744</name>
</gene>
<sequence length="968" mass="112127">METENPFQFCFDISFEKRLNTYIPTAYIVGHSEPITYLEKKASPEVLQSFGVVVENLDANTKKVLSLCEALKPEVIFKKFSKNSKSSKNIEDLLKDSKLEFGIRQFIQTNLDQFYSLVSKDDFPISLNLGKEKDFRISRIVSKNPALETSLEFDKHENGISYTLLLKDETTEFYPSNTTITLLLDEPGWLVAYHKLYRLKDINTKKITPFLTKKSVEIPSKLVPDYFEKFIKDIAKKADIKATGFAVELKDKITSCSLQLAHDFFKNTYFLNLLFDYDGFSFDNSKAKKIHSEIDIRNLDEIKVIQYKRTSEEASFENKLLEIGLSKTENNLFELSQKGEKQDSFATVQWAIENQEILESYGFSVKDLKIDSKKIDAHKVNIQFSNEIKSDWFDIKMIVVCEAFEFSFSEIIENIKNRNRLFLLPNGNYFLIPIEWMTLYGPMAKLAKVQNGNLTLLKSNFAVLEDIPELKSSINLKSDIEYQPSPLVKATLRPYQIEGVKWLLEHYNNGLGACLADDMGLGKTLQTLTTLVAVQEQLDYEKAENVQLDLFGNEIPVPKEYLKALIVLPSSLVFNWYNEARKFTPHFRRVQYVGNNRKLLSKKLEKYDVIFTSYAIVSRDISILEKYNFRYLILDESQYIKNKNSKIFKAINQVKANHKISLSGTPIENSLDDLWSQMQFINPNILGSYSFFAENYKFPIEKKLDESSLLELKNLISPFILRRTKEQVLKDLPELSEQIFYCEMEPEQEKLYEEEKSKARNSLLKTDGSGVDKINIINTLMRLRQLSNHPKMIDSKSEMDSGKYIAVTRYLETLVQSNQKTIIFSSFVSNLDFYKTWCKENKIDFCELTGETPLKEREYQVNRFQVQEKPLLFFISLKAGGVGLNITKASFVVFLDPWWNPFSEKQGIGRAHRIGQMNKVNVIRFIAKNTVEEKIIRLQESKKLLADSLLDENYISTEIEDNLDFILE</sequence>
<keyword evidence="4" id="KW-0723">Serine/threonine-protein kinase</keyword>
<dbReference type="InterPro" id="IPR027417">
    <property type="entry name" value="P-loop_NTPase"/>
</dbReference>
<dbReference type="PROSITE" id="PS51192">
    <property type="entry name" value="HELICASE_ATP_BIND_1"/>
    <property type="match status" value="1"/>
</dbReference>
<keyword evidence="5" id="KW-1185">Reference proteome</keyword>
<dbReference type="PANTHER" id="PTHR10799">
    <property type="entry name" value="SNF2/RAD54 HELICASE FAMILY"/>
    <property type="match status" value="1"/>
</dbReference>
<evidence type="ECO:0000313" key="4">
    <source>
        <dbReference type="EMBL" id="MDR6844064.1"/>
    </source>
</evidence>
<keyword evidence="4" id="KW-0418">Kinase</keyword>
<dbReference type="EMBL" id="JAVDTX010000001">
    <property type="protein sequence ID" value="MDR6844064.1"/>
    <property type="molecule type" value="Genomic_DNA"/>
</dbReference>
<dbReference type="Gene3D" id="3.40.50.10810">
    <property type="entry name" value="Tandem AAA-ATPase domain"/>
    <property type="match status" value="1"/>
</dbReference>
<evidence type="ECO:0000259" key="3">
    <source>
        <dbReference type="PROSITE" id="PS51194"/>
    </source>
</evidence>
<proteinExistence type="predicted"/>
<dbReference type="Pfam" id="PF00176">
    <property type="entry name" value="SNF2-rel_dom"/>
    <property type="match status" value="1"/>
</dbReference>
<dbReference type="GO" id="GO:0004674">
    <property type="term" value="F:protein serine/threonine kinase activity"/>
    <property type="evidence" value="ECO:0007669"/>
    <property type="project" value="UniProtKB-KW"/>
</dbReference>
<dbReference type="RefSeq" id="WP_310004070.1">
    <property type="nucleotide sequence ID" value="NZ_JAVDTX010000001.1"/>
</dbReference>
<evidence type="ECO:0000256" key="1">
    <source>
        <dbReference type="ARBA" id="ARBA00022801"/>
    </source>
</evidence>
<dbReference type="InterPro" id="IPR014001">
    <property type="entry name" value="Helicase_ATP-bd"/>
</dbReference>
<dbReference type="Pfam" id="PF00271">
    <property type="entry name" value="Helicase_C"/>
    <property type="match status" value="1"/>
</dbReference>
<organism evidence="4 5">
    <name type="scientific">Flavobacterium granuli</name>
    <dbReference type="NCBI Taxonomy" id="280093"/>
    <lineage>
        <taxon>Bacteria</taxon>
        <taxon>Pseudomonadati</taxon>
        <taxon>Bacteroidota</taxon>
        <taxon>Flavobacteriia</taxon>
        <taxon>Flavobacteriales</taxon>
        <taxon>Flavobacteriaceae</taxon>
        <taxon>Flavobacterium</taxon>
    </lineage>
</organism>
<dbReference type="Proteomes" id="UP001261871">
    <property type="component" value="Unassembled WGS sequence"/>
</dbReference>
<dbReference type="Gene3D" id="3.40.50.300">
    <property type="entry name" value="P-loop containing nucleotide triphosphate hydrolases"/>
    <property type="match status" value="1"/>
</dbReference>
<dbReference type="InterPro" id="IPR049730">
    <property type="entry name" value="SNF2/RAD54-like_C"/>
</dbReference>
<evidence type="ECO:0000313" key="5">
    <source>
        <dbReference type="Proteomes" id="UP001261871"/>
    </source>
</evidence>
<accession>A0ABU1RZ88</accession>
<reference evidence="4 5" key="1">
    <citation type="submission" date="2023-07" db="EMBL/GenBank/DDBJ databases">
        <title>Sorghum-associated microbial communities from plants grown in Nebraska, USA.</title>
        <authorList>
            <person name="Schachtman D."/>
        </authorList>
    </citation>
    <scope>NUCLEOTIDE SEQUENCE [LARGE SCALE GENOMIC DNA]</scope>
    <source>
        <strain evidence="4 5">BE124</strain>
    </source>
</reference>
<protein>
    <submittedName>
        <fullName evidence="4">Non-specific serine/threonine protein kinase</fullName>
        <ecNumber evidence="4">2.7.11.1</ecNumber>
    </submittedName>
</protein>
<dbReference type="InterPro" id="IPR038718">
    <property type="entry name" value="SNF2-like_sf"/>
</dbReference>
<dbReference type="SMART" id="SM00490">
    <property type="entry name" value="HELICc"/>
    <property type="match status" value="1"/>
</dbReference>
<dbReference type="EC" id="2.7.11.1" evidence="4"/>